<dbReference type="EMBL" id="JAUIZM010000010">
    <property type="protein sequence ID" value="KAK1359128.1"/>
    <property type="molecule type" value="Genomic_DNA"/>
</dbReference>
<comment type="similarity">
    <text evidence="2">Belongs to the multi antimicrobial extrusion (MATE) (TC 2.A.66.1) family.</text>
</comment>
<dbReference type="PANTHER" id="PTHR42893">
    <property type="entry name" value="PROTEIN DETOXIFICATION 44, CHLOROPLASTIC-RELATED"/>
    <property type="match status" value="1"/>
</dbReference>
<reference evidence="7" key="1">
    <citation type="submission" date="2023-02" db="EMBL/GenBank/DDBJ databases">
        <title>Genome of toxic invasive species Heracleum sosnowskyi carries increased number of genes despite the absence of recent whole-genome duplications.</title>
        <authorList>
            <person name="Schelkunov M."/>
            <person name="Shtratnikova V."/>
            <person name="Makarenko M."/>
            <person name="Klepikova A."/>
            <person name="Omelchenko D."/>
            <person name="Novikova G."/>
            <person name="Obukhova E."/>
            <person name="Bogdanov V."/>
            <person name="Penin A."/>
            <person name="Logacheva M."/>
        </authorList>
    </citation>
    <scope>NUCLEOTIDE SEQUENCE</scope>
    <source>
        <strain evidence="7">Hsosn_3</strain>
        <tissue evidence="7">Leaf</tissue>
    </source>
</reference>
<keyword evidence="4 6" id="KW-1133">Transmembrane helix</keyword>
<evidence type="ECO:0000256" key="2">
    <source>
        <dbReference type="ARBA" id="ARBA00010199"/>
    </source>
</evidence>
<comment type="subcellular location">
    <subcellularLocation>
        <location evidence="1">Membrane</location>
        <topology evidence="1">Multi-pass membrane protein</topology>
    </subcellularLocation>
</comment>
<comment type="caution">
    <text evidence="7">The sequence shown here is derived from an EMBL/GenBank/DDBJ whole genome shotgun (WGS) entry which is preliminary data.</text>
</comment>
<name>A0AAD8H3N3_9APIA</name>
<gene>
    <name evidence="7" type="ORF">POM88_043602</name>
</gene>
<sequence>MTGAGDITNIVLDPIYIFVFRLGVSDAAIAHFYLSILTSSFQIRFCAFDESHGCHILCDAGCIYGLNQGPIPMASFQVCLQIWVATSFLADGLAVAGQVKSIHW</sequence>
<keyword evidence="5 6" id="KW-0472">Membrane</keyword>
<dbReference type="PANTHER" id="PTHR42893:SF4">
    <property type="entry name" value="PROTEIN DETOXIFICATION 42"/>
    <property type="match status" value="1"/>
</dbReference>
<keyword evidence="8" id="KW-1185">Reference proteome</keyword>
<feature type="transmembrane region" description="Helical" evidence="6">
    <location>
        <begin position="15"/>
        <end position="34"/>
    </location>
</feature>
<evidence type="ECO:0000256" key="4">
    <source>
        <dbReference type="ARBA" id="ARBA00022989"/>
    </source>
</evidence>
<organism evidence="7 8">
    <name type="scientific">Heracleum sosnowskyi</name>
    <dbReference type="NCBI Taxonomy" id="360622"/>
    <lineage>
        <taxon>Eukaryota</taxon>
        <taxon>Viridiplantae</taxon>
        <taxon>Streptophyta</taxon>
        <taxon>Embryophyta</taxon>
        <taxon>Tracheophyta</taxon>
        <taxon>Spermatophyta</taxon>
        <taxon>Magnoliopsida</taxon>
        <taxon>eudicotyledons</taxon>
        <taxon>Gunneridae</taxon>
        <taxon>Pentapetalae</taxon>
        <taxon>asterids</taxon>
        <taxon>campanulids</taxon>
        <taxon>Apiales</taxon>
        <taxon>Apiaceae</taxon>
        <taxon>Apioideae</taxon>
        <taxon>apioid superclade</taxon>
        <taxon>Tordylieae</taxon>
        <taxon>Tordyliinae</taxon>
        <taxon>Heracleum</taxon>
    </lineage>
</organism>
<reference evidence="7" key="2">
    <citation type="submission" date="2023-05" db="EMBL/GenBank/DDBJ databases">
        <authorList>
            <person name="Schelkunov M.I."/>
        </authorList>
    </citation>
    <scope>NUCLEOTIDE SEQUENCE</scope>
    <source>
        <strain evidence="7">Hsosn_3</strain>
        <tissue evidence="7">Leaf</tissue>
    </source>
</reference>
<evidence type="ECO:0000256" key="1">
    <source>
        <dbReference type="ARBA" id="ARBA00004141"/>
    </source>
</evidence>
<dbReference type="GO" id="GO:0016020">
    <property type="term" value="C:membrane"/>
    <property type="evidence" value="ECO:0007669"/>
    <property type="project" value="UniProtKB-SubCell"/>
</dbReference>
<evidence type="ECO:0000256" key="5">
    <source>
        <dbReference type="ARBA" id="ARBA00023136"/>
    </source>
</evidence>
<accession>A0AAD8H3N3</accession>
<evidence type="ECO:0000256" key="3">
    <source>
        <dbReference type="ARBA" id="ARBA00022692"/>
    </source>
</evidence>
<proteinExistence type="inferred from homology"/>
<evidence type="ECO:0000313" key="8">
    <source>
        <dbReference type="Proteomes" id="UP001237642"/>
    </source>
</evidence>
<evidence type="ECO:0000313" key="7">
    <source>
        <dbReference type="EMBL" id="KAK1359128.1"/>
    </source>
</evidence>
<keyword evidence="3 6" id="KW-0812">Transmembrane</keyword>
<dbReference type="InterPro" id="IPR044644">
    <property type="entry name" value="DinF-like"/>
</dbReference>
<dbReference type="AlphaFoldDB" id="A0AAD8H3N3"/>
<protein>
    <submittedName>
        <fullName evidence="7">Uncharacterized protein</fullName>
    </submittedName>
</protein>
<dbReference type="Proteomes" id="UP001237642">
    <property type="component" value="Unassembled WGS sequence"/>
</dbReference>
<evidence type="ECO:0000256" key="6">
    <source>
        <dbReference type="SAM" id="Phobius"/>
    </source>
</evidence>